<name>A0ACC6P4P3_9BURK</name>
<keyword evidence="2" id="KW-1185">Reference proteome</keyword>
<keyword evidence="1" id="KW-0547">Nucleotide-binding</keyword>
<dbReference type="EMBL" id="JAWDIE010000020">
    <property type="protein sequence ID" value="MEJ7139163.1"/>
    <property type="molecule type" value="Genomic_DNA"/>
</dbReference>
<organism evidence="1 2">
    <name type="scientific">Amphibiibacter pelophylacis</name>
    <dbReference type="NCBI Taxonomy" id="1799477"/>
    <lineage>
        <taxon>Bacteria</taxon>
        <taxon>Pseudomonadati</taxon>
        <taxon>Pseudomonadota</taxon>
        <taxon>Betaproteobacteria</taxon>
        <taxon>Burkholderiales</taxon>
        <taxon>Sphaerotilaceae</taxon>
        <taxon>Amphibiibacter</taxon>
    </lineage>
</organism>
<keyword evidence="1" id="KW-0378">Hydrolase</keyword>
<dbReference type="Proteomes" id="UP001364695">
    <property type="component" value="Unassembled WGS sequence"/>
</dbReference>
<feature type="non-terminal residue" evidence="1">
    <location>
        <position position="160"/>
    </location>
</feature>
<comment type="caution">
    <text evidence="1">The sequence shown here is derived from an EMBL/GenBank/DDBJ whole genome shotgun (WGS) entry which is preliminary data.</text>
</comment>
<keyword evidence="1" id="KW-0347">Helicase</keyword>
<sequence length="160" mass="16291">MPFQIMTDDFNTPADYSTDTAPDMGFDASPLQDLLGRVLVDEEAELAAESAPAPAVAPMLAPVAAKAAPVMAPATAPVQAADVAPAAVAHEPRPRRSKPAADAAPAAPIEAPDTSAFAALGLHPQLLAAVGRLGYTTPTEVQARCIAPALEGKDLRVCSS</sequence>
<evidence type="ECO:0000313" key="2">
    <source>
        <dbReference type="Proteomes" id="UP001364695"/>
    </source>
</evidence>
<protein>
    <submittedName>
        <fullName evidence="1">DEAD/DEAH box helicase</fullName>
        <ecNumber evidence="1">3.6.4.-</ecNumber>
    </submittedName>
</protein>
<accession>A0ACC6P4P3</accession>
<gene>
    <name evidence="1" type="ORF">RV045_12095</name>
</gene>
<reference evidence="1" key="1">
    <citation type="submission" date="2023-10" db="EMBL/GenBank/DDBJ databases">
        <title>Amphibacter perezi, gen. nov., sp. nov. a novel taxa of the family Comamonadaceae, class Betaproteobacteria isolated from the skin microbiota of Pelophylax perezi from different populations.</title>
        <authorList>
            <person name="Costa S."/>
            <person name="Proenca D.N."/>
            <person name="Lopes I."/>
            <person name="Morais P.V."/>
        </authorList>
    </citation>
    <scope>NUCLEOTIDE SEQUENCE</scope>
    <source>
        <strain evidence="1">SL12-8</strain>
    </source>
</reference>
<keyword evidence="1" id="KW-0067">ATP-binding</keyword>
<proteinExistence type="predicted"/>
<dbReference type="EC" id="3.6.4.-" evidence="1"/>
<evidence type="ECO:0000313" key="1">
    <source>
        <dbReference type="EMBL" id="MEJ7139163.1"/>
    </source>
</evidence>